<evidence type="ECO:0000313" key="6">
    <source>
        <dbReference type="EMBL" id="RKR75657.1"/>
    </source>
</evidence>
<feature type="compositionally biased region" description="Pro residues" evidence="4">
    <location>
        <begin position="291"/>
        <end position="300"/>
    </location>
</feature>
<proteinExistence type="inferred from homology"/>
<dbReference type="SMART" id="SM00641">
    <property type="entry name" value="Glyco_25"/>
    <property type="match status" value="1"/>
</dbReference>
<comment type="similarity">
    <text evidence="1">Belongs to the glycosyl hydrolase 25 family.</text>
</comment>
<evidence type="ECO:0000256" key="3">
    <source>
        <dbReference type="ARBA" id="ARBA00023295"/>
    </source>
</evidence>
<keyword evidence="7" id="KW-1185">Reference proteome</keyword>
<accession>A0A495II43</accession>
<dbReference type="EMBL" id="RBKS01000001">
    <property type="protein sequence ID" value="RKR75657.1"/>
    <property type="molecule type" value="Genomic_DNA"/>
</dbReference>
<feature type="region of interest" description="Disordered" evidence="4">
    <location>
        <begin position="280"/>
        <end position="300"/>
    </location>
</feature>
<sequence length="300" mass="31655">MVSRTALVAVVAFAVVAAFGGVCDSTTATRVREVVSDPAPRHVTTLGVDVSAYQHGVDWGNAAGDGARFAYIKATEGDNYTNARLVEQYTGAAAAGISRGAFEFARPNQSDGVVQAEYFVKSLASLGGGRVDGTRTLPPMLDLESDPYTGSDGTNLCWGLTPKQMVRWISEWSDTVIGLTDRTPVIYTTAHWWQVCTGDSAAFAGYPLFIAAYASDASDLSAGAGTLPSAWSHWTFWQYTNAGGQYADLADGSKGSVPARDEDLFRGSLAELQELAAGTFSASSHLRSPRTPVPTPAPAP</sequence>
<dbReference type="InterPro" id="IPR002053">
    <property type="entry name" value="Glyco_hydro_25"/>
</dbReference>
<dbReference type="GO" id="GO:0009253">
    <property type="term" value="P:peptidoglycan catabolic process"/>
    <property type="evidence" value="ECO:0007669"/>
    <property type="project" value="InterPro"/>
</dbReference>
<dbReference type="AlphaFoldDB" id="A0A495II43"/>
<comment type="caution">
    <text evidence="6">The sequence shown here is derived from an EMBL/GenBank/DDBJ whole genome shotgun (WGS) entry which is preliminary data.</text>
</comment>
<keyword evidence="3" id="KW-0326">Glycosidase</keyword>
<feature type="chain" id="PRO_5039368089" evidence="5">
    <location>
        <begin position="21"/>
        <end position="300"/>
    </location>
</feature>
<dbReference type="InterPro" id="IPR017853">
    <property type="entry name" value="GH"/>
</dbReference>
<gene>
    <name evidence="6" type="ORF">C8E83_2805</name>
</gene>
<dbReference type="OrthoDB" id="287365at2"/>
<evidence type="ECO:0000256" key="4">
    <source>
        <dbReference type="SAM" id="MobiDB-lite"/>
    </source>
</evidence>
<dbReference type="Gene3D" id="3.20.20.80">
    <property type="entry name" value="Glycosidases"/>
    <property type="match status" value="1"/>
</dbReference>
<dbReference type="RefSeq" id="WP_121370427.1">
    <property type="nucleotide sequence ID" value="NZ_RBKS01000001.1"/>
</dbReference>
<dbReference type="Proteomes" id="UP000280008">
    <property type="component" value="Unassembled WGS sequence"/>
</dbReference>
<evidence type="ECO:0000313" key="7">
    <source>
        <dbReference type="Proteomes" id="UP000280008"/>
    </source>
</evidence>
<dbReference type="GO" id="GO:0016052">
    <property type="term" value="P:carbohydrate catabolic process"/>
    <property type="evidence" value="ECO:0007669"/>
    <property type="project" value="TreeGrafter"/>
</dbReference>
<evidence type="ECO:0000256" key="2">
    <source>
        <dbReference type="ARBA" id="ARBA00022801"/>
    </source>
</evidence>
<reference evidence="6 7" key="1">
    <citation type="submission" date="2018-10" db="EMBL/GenBank/DDBJ databases">
        <title>Sequencing the genomes of 1000 actinobacteria strains.</title>
        <authorList>
            <person name="Klenk H.-P."/>
        </authorList>
    </citation>
    <scope>NUCLEOTIDE SEQUENCE [LARGE SCALE GENOMIC DNA]</scope>
    <source>
        <strain evidence="6 7">DSM 17894</strain>
    </source>
</reference>
<dbReference type="SUPFAM" id="SSF51445">
    <property type="entry name" value="(Trans)glycosidases"/>
    <property type="match status" value="1"/>
</dbReference>
<dbReference type="PROSITE" id="PS51904">
    <property type="entry name" value="GLYCOSYL_HYDROL_F25_2"/>
    <property type="match status" value="1"/>
</dbReference>
<keyword evidence="2" id="KW-0378">Hydrolase</keyword>
<dbReference type="PANTHER" id="PTHR34135">
    <property type="entry name" value="LYSOZYME"/>
    <property type="match status" value="1"/>
</dbReference>
<evidence type="ECO:0000256" key="5">
    <source>
        <dbReference type="SAM" id="SignalP"/>
    </source>
</evidence>
<name>A0A495II43_9MICO</name>
<protein>
    <submittedName>
        <fullName evidence="6">Lysozyme</fullName>
    </submittedName>
</protein>
<dbReference type="InterPro" id="IPR018077">
    <property type="entry name" value="Glyco_hydro_fam25_subgr"/>
</dbReference>
<keyword evidence="5" id="KW-0732">Signal</keyword>
<dbReference type="PANTHER" id="PTHR34135:SF2">
    <property type="entry name" value="LYSOZYME"/>
    <property type="match status" value="1"/>
</dbReference>
<dbReference type="Pfam" id="PF01183">
    <property type="entry name" value="Glyco_hydro_25"/>
    <property type="match status" value="1"/>
</dbReference>
<dbReference type="GO" id="GO:0016998">
    <property type="term" value="P:cell wall macromolecule catabolic process"/>
    <property type="evidence" value="ECO:0007669"/>
    <property type="project" value="InterPro"/>
</dbReference>
<evidence type="ECO:0000256" key="1">
    <source>
        <dbReference type="ARBA" id="ARBA00010646"/>
    </source>
</evidence>
<dbReference type="GO" id="GO:0003796">
    <property type="term" value="F:lysozyme activity"/>
    <property type="evidence" value="ECO:0007669"/>
    <property type="project" value="InterPro"/>
</dbReference>
<feature type="signal peptide" evidence="5">
    <location>
        <begin position="1"/>
        <end position="20"/>
    </location>
</feature>
<organism evidence="6 7">
    <name type="scientific">Frondihabitans australicus</name>
    <dbReference type="NCBI Taxonomy" id="386892"/>
    <lineage>
        <taxon>Bacteria</taxon>
        <taxon>Bacillati</taxon>
        <taxon>Actinomycetota</taxon>
        <taxon>Actinomycetes</taxon>
        <taxon>Micrococcales</taxon>
        <taxon>Microbacteriaceae</taxon>
        <taxon>Frondihabitans</taxon>
    </lineage>
</organism>